<dbReference type="Proteomes" id="UP000326380">
    <property type="component" value="Unassembled WGS sequence"/>
</dbReference>
<keyword evidence="3" id="KW-1185">Reference proteome</keyword>
<accession>A0A7L4ZYV5</accession>
<gene>
    <name evidence="2" type="ORF">F0P96_14905</name>
</gene>
<evidence type="ECO:0000259" key="1">
    <source>
        <dbReference type="Pfam" id="PF26566"/>
    </source>
</evidence>
<dbReference type="RefSeq" id="WP_160620331.1">
    <property type="nucleotide sequence ID" value="NZ_CP047647.1"/>
</dbReference>
<dbReference type="EMBL" id="VTWU01000005">
    <property type="protein sequence ID" value="KAA9331525.1"/>
    <property type="molecule type" value="Genomic_DNA"/>
</dbReference>
<name>A0A7L4ZYV5_9BACT</name>
<comment type="caution">
    <text evidence="2">The sequence shown here is derived from an EMBL/GenBank/DDBJ whole genome shotgun (WGS) entry which is preliminary data.</text>
</comment>
<evidence type="ECO:0000313" key="2">
    <source>
        <dbReference type="EMBL" id="KAA9331525.1"/>
    </source>
</evidence>
<feature type="domain" description="PH" evidence="1">
    <location>
        <begin position="35"/>
        <end position="177"/>
    </location>
</feature>
<protein>
    <recommendedName>
        <fullName evidence="1">PH domain-containing protein</fullName>
    </recommendedName>
</protein>
<proteinExistence type="predicted"/>
<sequence>MRRLIWPLLEMAVALGFTAYGLRWLLGLFGRKRVVFEVTYWRSVYLLAWPLACLAVGLPFVATFFAGTHSAWETALLGALGVVVLGFSVPAFLLHAQYYVRNRATSLVFDPARNRLEVYQAGQRVAFERRDIVRVERVTCRSPRLFWSAYDYLRLHLQDGRVVTLTSLLTDLQPLATFLRNTHFVPEQRWLCWA</sequence>
<organism evidence="2 3">
    <name type="scientific">Hymenobacter busanensis</name>
    <dbReference type="NCBI Taxonomy" id="2607656"/>
    <lineage>
        <taxon>Bacteria</taxon>
        <taxon>Pseudomonadati</taxon>
        <taxon>Bacteroidota</taxon>
        <taxon>Cytophagia</taxon>
        <taxon>Cytophagales</taxon>
        <taxon>Hymenobacteraceae</taxon>
        <taxon>Hymenobacter</taxon>
    </lineage>
</organism>
<dbReference type="InterPro" id="IPR058916">
    <property type="entry name" value="PH_40"/>
</dbReference>
<dbReference type="AlphaFoldDB" id="A0A7L4ZYV5"/>
<dbReference type="Pfam" id="PF26566">
    <property type="entry name" value="PH_40"/>
    <property type="match status" value="1"/>
</dbReference>
<reference evidence="2 3" key="1">
    <citation type="submission" date="2019-09" db="EMBL/GenBank/DDBJ databases">
        <title>Genome sequence of Hymenobacter sp. M3.</title>
        <authorList>
            <person name="Srinivasan S."/>
        </authorList>
    </citation>
    <scope>NUCLEOTIDE SEQUENCE [LARGE SCALE GENOMIC DNA]</scope>
    <source>
        <strain evidence="2 3">M3</strain>
    </source>
</reference>
<evidence type="ECO:0000313" key="3">
    <source>
        <dbReference type="Proteomes" id="UP000326380"/>
    </source>
</evidence>